<dbReference type="Proteomes" id="UP000824496">
    <property type="component" value="Chromosome"/>
</dbReference>
<feature type="region of interest" description="Disordered" evidence="1">
    <location>
        <begin position="1"/>
        <end position="33"/>
    </location>
</feature>
<accession>A0ABM7U7V6</accession>
<proteinExistence type="predicted"/>
<dbReference type="EMBL" id="AP025017">
    <property type="protein sequence ID" value="BDA63581.1"/>
    <property type="molecule type" value="Genomic_DNA"/>
</dbReference>
<keyword evidence="3" id="KW-1185">Reference proteome</keyword>
<name>A0ABM7U7V6_9ACTO</name>
<sequence>MRVIGTAPAPSPACEPRGAEPMGPAGPSAVEGRDIVGLADWAAGADEADESAL</sequence>
<gene>
    <name evidence="2" type="ORF">MANAM107_04150</name>
</gene>
<organism evidence="2 3">
    <name type="scientific">Actinomyces capricornis</name>
    <dbReference type="NCBI Taxonomy" id="2755559"/>
    <lineage>
        <taxon>Bacteria</taxon>
        <taxon>Bacillati</taxon>
        <taxon>Actinomycetota</taxon>
        <taxon>Actinomycetes</taxon>
        <taxon>Actinomycetales</taxon>
        <taxon>Actinomycetaceae</taxon>
        <taxon>Actinomyces</taxon>
    </lineage>
</organism>
<reference evidence="2 3" key="1">
    <citation type="submission" date="2021-08" db="EMBL/GenBank/DDBJ databases">
        <title>Whole genome sequence of novel Actinomyces species strain MAS-1.</title>
        <authorList>
            <person name="Saito M."/>
            <person name="Kuwahara N."/>
            <person name="Takizawa T."/>
            <person name="Gotouda H."/>
            <person name="Ochiai T."/>
        </authorList>
    </citation>
    <scope>NUCLEOTIDE SEQUENCE [LARGE SCALE GENOMIC DNA]</scope>
    <source>
        <strain evidence="2 3">MAS-1</strain>
    </source>
</reference>
<evidence type="ECO:0000313" key="2">
    <source>
        <dbReference type="EMBL" id="BDA63581.1"/>
    </source>
</evidence>
<evidence type="ECO:0000313" key="3">
    <source>
        <dbReference type="Proteomes" id="UP000824496"/>
    </source>
</evidence>
<protein>
    <submittedName>
        <fullName evidence="2">Uncharacterized protein</fullName>
    </submittedName>
</protein>
<evidence type="ECO:0000256" key="1">
    <source>
        <dbReference type="SAM" id="MobiDB-lite"/>
    </source>
</evidence>